<name>A0A4R4P8F4_9ACTN</name>
<dbReference type="InterPro" id="IPR036291">
    <property type="entry name" value="NAD(P)-bd_dom_sf"/>
</dbReference>
<dbReference type="SUPFAM" id="SSF56059">
    <property type="entry name" value="Glutathione synthetase ATP-binding domain-like"/>
    <property type="match status" value="1"/>
</dbReference>
<dbReference type="InterPro" id="IPR016181">
    <property type="entry name" value="Acyl_CoA_acyltransferase"/>
</dbReference>
<organism evidence="4 5">
    <name type="scientific">Actinomadura bangladeshensis</name>
    <dbReference type="NCBI Taxonomy" id="453573"/>
    <lineage>
        <taxon>Bacteria</taxon>
        <taxon>Bacillati</taxon>
        <taxon>Actinomycetota</taxon>
        <taxon>Actinomycetes</taxon>
        <taxon>Streptosporangiales</taxon>
        <taxon>Thermomonosporaceae</taxon>
        <taxon>Actinomadura</taxon>
    </lineage>
</organism>
<dbReference type="SUPFAM" id="SSF55729">
    <property type="entry name" value="Acyl-CoA N-acyltransferases (Nat)"/>
    <property type="match status" value="1"/>
</dbReference>
<feature type="domain" description="N-acetyltransferase" evidence="3">
    <location>
        <begin position="20"/>
        <end position="171"/>
    </location>
</feature>
<dbReference type="RefSeq" id="WP_131937603.1">
    <property type="nucleotide sequence ID" value="NZ_BAAAMX010000029.1"/>
</dbReference>
<dbReference type="Pfam" id="PF00583">
    <property type="entry name" value="Acetyltransf_1"/>
    <property type="match status" value="1"/>
</dbReference>
<dbReference type="InterPro" id="IPR000182">
    <property type="entry name" value="GNAT_dom"/>
</dbReference>
<sequence length="885" mass="91092">MTERLSGARAFALLTDGTQIEIRRLGAADLDAVRGLHEGLCEESLYLRFFGLNRAMAGEVAGRVCRADGADHAALGAWLHGGLVGVAEYEPTGVPGEAEVAMAVADRMHHRGVGTLLLEHLGSLARANGLVAFRADTLPENSAMLRVFADAGMAVRQRTSGGVVALTIPLACDDGYLDAVAERERRADVASLEPLLRPRSVVVVGASRKRGTVGAELLHNIIAGGYEGAVYAVNPHCAAGELHGAPCAATLADLPEAPDLAVVAVPAPSVPAVAAACGRFGISALVVIGSGLSAGQGRGLLAACREYGMRLVGPNCLGVANTGIRLDATFGARPPASGGAGVAVQSGGVGIALIEELSRLGIGVSTFASVGDKYDVSANDMLMWWESDETTRLGVLHVESFGNPRKFARTARRVAATMPLLTVLAGRSAAGTRAAASHTAAAATPELTRRALFEQAGIVATDDLGELVDAAALLAAQPLPGGPRVAVVSNAGGAGVLAADACADAGLTVPVVGEATRRVLARVLPACAAVGNPVDTTAAVSAEAFREAIELVAADGAVDAVLALVVPTALGDLRSALRGCRKPMAAVVLGQAETVTISTVTINDDAVPCYAYPENAARALAHAWKYARGRDLPQEPPPTLPGLRPDEAAGIIGGFLTGEPDGGWLPPAETYRLLESYGLPVAEWRWTRTGDEAVTAARDLGGPVALKAHVPKILHKTAAGAIELGLDGEQAVRAAFGRLSERFGGDLEGVLVQAMAGQGVEVLCGAVQDEVFGAVVVFGAGGVDADALADRAARLAPLTTRDAGELIRAPRLSALLLGHSARPAGDVERLAEVLLRLSRLAADHPEISELDLNPTIVRPDGAVAVDARARLAPRRGWDPYLRRLR</sequence>
<dbReference type="SUPFAM" id="SSF51735">
    <property type="entry name" value="NAD(P)-binding Rossmann-fold domains"/>
    <property type="match status" value="1"/>
</dbReference>
<dbReference type="GO" id="GO:0043758">
    <property type="term" value="F:acetate-CoA ligase (ADP-forming) activity"/>
    <property type="evidence" value="ECO:0007669"/>
    <property type="project" value="InterPro"/>
</dbReference>
<dbReference type="Pfam" id="PF13607">
    <property type="entry name" value="Succ_CoA_lig"/>
    <property type="match status" value="1"/>
</dbReference>
<evidence type="ECO:0000259" key="3">
    <source>
        <dbReference type="PROSITE" id="PS51186"/>
    </source>
</evidence>
<dbReference type="Pfam" id="PF13380">
    <property type="entry name" value="CoA_binding_2"/>
    <property type="match status" value="1"/>
</dbReference>
<dbReference type="InterPro" id="IPR011761">
    <property type="entry name" value="ATP-grasp"/>
</dbReference>
<dbReference type="Proteomes" id="UP000295431">
    <property type="component" value="Unassembled WGS sequence"/>
</dbReference>
<dbReference type="InterPro" id="IPR043938">
    <property type="entry name" value="Ligase_CoA_dom"/>
</dbReference>
<dbReference type="SUPFAM" id="SSF52210">
    <property type="entry name" value="Succinyl-CoA synthetase domains"/>
    <property type="match status" value="2"/>
</dbReference>
<gene>
    <name evidence="4" type="ORF">E1284_05160</name>
</gene>
<reference evidence="4 5" key="1">
    <citation type="submission" date="2019-03" db="EMBL/GenBank/DDBJ databases">
        <title>Draft genome sequences of novel Actinobacteria.</title>
        <authorList>
            <person name="Sahin N."/>
            <person name="Ay H."/>
            <person name="Saygin H."/>
        </authorList>
    </citation>
    <scope>NUCLEOTIDE SEQUENCE [LARGE SCALE GENOMIC DNA]</scope>
    <source>
        <strain evidence="4 5">DSM 45347</strain>
    </source>
</reference>
<feature type="domain" description="ATP-grasp" evidence="2">
    <location>
        <begin position="671"/>
        <end position="708"/>
    </location>
</feature>
<dbReference type="Gene3D" id="3.30.1490.20">
    <property type="entry name" value="ATP-grasp fold, A domain"/>
    <property type="match status" value="1"/>
</dbReference>
<dbReference type="OrthoDB" id="190266at2"/>
<dbReference type="PROSITE" id="PS50975">
    <property type="entry name" value="ATP_GRASP"/>
    <property type="match status" value="1"/>
</dbReference>
<dbReference type="PANTHER" id="PTHR42793:SF1">
    <property type="entry name" value="PEPTIDYL-LYSINE N-ACETYLTRANSFERASE PATZ"/>
    <property type="match status" value="1"/>
</dbReference>
<dbReference type="AlphaFoldDB" id="A0A4R4P8F4"/>
<keyword evidence="1" id="KW-0547">Nucleotide-binding</keyword>
<dbReference type="EMBL" id="SMJW01000015">
    <property type="protein sequence ID" value="TDC18821.1"/>
    <property type="molecule type" value="Genomic_DNA"/>
</dbReference>
<proteinExistence type="predicted"/>
<dbReference type="InterPro" id="IPR032875">
    <property type="entry name" value="Succ_CoA_lig_flav_dom"/>
</dbReference>
<comment type="caution">
    <text evidence="4">The sequence shown here is derived from an EMBL/GenBank/DDBJ whole genome shotgun (WGS) entry which is preliminary data.</text>
</comment>
<dbReference type="GO" id="GO:0016747">
    <property type="term" value="F:acyltransferase activity, transferring groups other than amino-acyl groups"/>
    <property type="evidence" value="ECO:0007669"/>
    <property type="project" value="InterPro"/>
</dbReference>
<dbReference type="PROSITE" id="PS51186">
    <property type="entry name" value="GNAT"/>
    <property type="match status" value="1"/>
</dbReference>
<dbReference type="InterPro" id="IPR003781">
    <property type="entry name" value="CoA-bd"/>
</dbReference>
<dbReference type="Pfam" id="PF19045">
    <property type="entry name" value="Ligase_CoA_2"/>
    <property type="match status" value="1"/>
</dbReference>
<keyword evidence="1" id="KW-0067">ATP-binding</keyword>
<dbReference type="Gene3D" id="3.40.50.261">
    <property type="entry name" value="Succinyl-CoA synthetase domains"/>
    <property type="match status" value="2"/>
</dbReference>
<dbReference type="SMART" id="SM00881">
    <property type="entry name" value="CoA_binding"/>
    <property type="match status" value="1"/>
</dbReference>
<evidence type="ECO:0000313" key="5">
    <source>
        <dbReference type="Proteomes" id="UP000295431"/>
    </source>
</evidence>
<evidence type="ECO:0000259" key="2">
    <source>
        <dbReference type="PROSITE" id="PS50975"/>
    </source>
</evidence>
<dbReference type="InterPro" id="IPR016102">
    <property type="entry name" value="Succinyl-CoA_synth-like"/>
</dbReference>
<dbReference type="Pfam" id="PF13549">
    <property type="entry name" value="ATP-grasp_5"/>
    <property type="match status" value="1"/>
</dbReference>
<dbReference type="GO" id="GO:0005524">
    <property type="term" value="F:ATP binding"/>
    <property type="evidence" value="ECO:0007669"/>
    <property type="project" value="UniProtKB-UniRule"/>
</dbReference>
<dbReference type="Gene3D" id="3.40.630.30">
    <property type="match status" value="1"/>
</dbReference>
<accession>A0A4R4P8F4</accession>
<protein>
    <submittedName>
        <fullName evidence="4">GNAT family N-acetyltransferase</fullName>
    </submittedName>
</protein>
<dbReference type="PANTHER" id="PTHR42793">
    <property type="entry name" value="COA BINDING DOMAIN CONTAINING PROTEIN"/>
    <property type="match status" value="1"/>
</dbReference>
<evidence type="ECO:0000256" key="1">
    <source>
        <dbReference type="PROSITE-ProRule" id="PRU00409"/>
    </source>
</evidence>
<dbReference type="Gene3D" id="3.40.50.720">
    <property type="entry name" value="NAD(P)-binding Rossmann-like Domain"/>
    <property type="match status" value="1"/>
</dbReference>
<keyword evidence="5" id="KW-1185">Reference proteome</keyword>
<dbReference type="InterPro" id="IPR013815">
    <property type="entry name" value="ATP_grasp_subdomain_1"/>
</dbReference>
<dbReference type="GO" id="GO:0046872">
    <property type="term" value="F:metal ion binding"/>
    <property type="evidence" value="ECO:0007669"/>
    <property type="project" value="InterPro"/>
</dbReference>
<dbReference type="Gene3D" id="3.30.470.20">
    <property type="entry name" value="ATP-grasp fold, B domain"/>
    <property type="match status" value="1"/>
</dbReference>
<keyword evidence="4" id="KW-0808">Transferase</keyword>
<evidence type="ECO:0000313" key="4">
    <source>
        <dbReference type="EMBL" id="TDC18821.1"/>
    </source>
</evidence>